<dbReference type="PROSITE" id="PS00022">
    <property type="entry name" value="EGF_1"/>
    <property type="match status" value="1"/>
</dbReference>
<evidence type="ECO:0000259" key="8">
    <source>
        <dbReference type="PROSITE" id="PS50026"/>
    </source>
</evidence>
<comment type="cofactor">
    <cofactor evidence="1">
        <name>Ca(2+)</name>
        <dbReference type="ChEBI" id="CHEBI:29108"/>
    </cofactor>
</comment>
<gene>
    <name evidence="10" type="primary">LOC100375868</name>
</gene>
<dbReference type="SMART" id="SM00181">
    <property type="entry name" value="EGF"/>
    <property type="match status" value="1"/>
</dbReference>
<evidence type="ECO:0000256" key="6">
    <source>
        <dbReference type="PROSITE-ProRule" id="PRU00076"/>
    </source>
</evidence>
<dbReference type="PROSITE" id="PS01186">
    <property type="entry name" value="EGF_2"/>
    <property type="match status" value="1"/>
</dbReference>
<dbReference type="PANTHER" id="PTHR19277:SF161">
    <property type="entry name" value="LAMININ G DOMAIN-CONTAINING PROTEIN"/>
    <property type="match status" value="1"/>
</dbReference>
<evidence type="ECO:0000256" key="1">
    <source>
        <dbReference type="ARBA" id="ARBA00001913"/>
    </source>
</evidence>
<dbReference type="SUPFAM" id="SSF57196">
    <property type="entry name" value="EGF/Laminin"/>
    <property type="match status" value="1"/>
</dbReference>
<dbReference type="InterPro" id="IPR001759">
    <property type="entry name" value="PTX_dom"/>
</dbReference>
<dbReference type="PANTHER" id="PTHR19277">
    <property type="entry name" value="PENTRAXIN"/>
    <property type="match status" value="1"/>
</dbReference>
<keyword evidence="9" id="KW-1185">Reference proteome</keyword>
<proteinExistence type="predicted"/>
<feature type="signal peptide" evidence="7">
    <location>
        <begin position="1"/>
        <end position="25"/>
    </location>
</feature>
<name>A0ABM0GQ52_SACKO</name>
<keyword evidence="4 6" id="KW-1015">Disulfide bond</keyword>
<dbReference type="Gene3D" id="2.60.120.200">
    <property type="match status" value="1"/>
</dbReference>
<keyword evidence="2" id="KW-0479">Metal-binding</keyword>
<feature type="chain" id="PRO_5047472280" evidence="7">
    <location>
        <begin position="26"/>
        <end position="283"/>
    </location>
</feature>
<reference evidence="10" key="1">
    <citation type="submission" date="2025-08" db="UniProtKB">
        <authorList>
            <consortium name="RefSeq"/>
        </authorList>
    </citation>
    <scope>IDENTIFICATION</scope>
    <source>
        <tissue evidence="10">Testes</tissue>
    </source>
</reference>
<dbReference type="SMART" id="SM00159">
    <property type="entry name" value="PTX"/>
    <property type="match status" value="1"/>
</dbReference>
<keyword evidence="3" id="KW-0106">Calcium</keyword>
<evidence type="ECO:0000313" key="9">
    <source>
        <dbReference type="Proteomes" id="UP000694865"/>
    </source>
</evidence>
<protein>
    <submittedName>
        <fullName evidence="10">Sushi, von Willebrand factor type A, EGF and pentraxin domain-containing protein 1-like</fullName>
    </submittedName>
</protein>
<dbReference type="InterPro" id="IPR051360">
    <property type="entry name" value="Neuronal_Pentraxin_Related"/>
</dbReference>
<evidence type="ECO:0000256" key="4">
    <source>
        <dbReference type="ARBA" id="ARBA00023157"/>
    </source>
</evidence>
<dbReference type="PROSITE" id="PS50026">
    <property type="entry name" value="EGF_3"/>
    <property type="match status" value="1"/>
</dbReference>
<evidence type="ECO:0000256" key="2">
    <source>
        <dbReference type="ARBA" id="ARBA00022723"/>
    </source>
</evidence>
<dbReference type="InterPro" id="IPR013320">
    <property type="entry name" value="ConA-like_dom_sf"/>
</dbReference>
<dbReference type="Pfam" id="PF13385">
    <property type="entry name" value="Laminin_G_3"/>
    <property type="match status" value="1"/>
</dbReference>
<dbReference type="CDD" id="cd00054">
    <property type="entry name" value="EGF_CA"/>
    <property type="match status" value="1"/>
</dbReference>
<organism evidence="9 10">
    <name type="scientific">Saccoglossus kowalevskii</name>
    <name type="common">Acorn worm</name>
    <dbReference type="NCBI Taxonomy" id="10224"/>
    <lineage>
        <taxon>Eukaryota</taxon>
        <taxon>Metazoa</taxon>
        <taxon>Hemichordata</taxon>
        <taxon>Enteropneusta</taxon>
        <taxon>Harrimaniidae</taxon>
        <taxon>Saccoglossus</taxon>
    </lineage>
</organism>
<feature type="disulfide bond" evidence="6">
    <location>
        <begin position="57"/>
        <end position="66"/>
    </location>
</feature>
<feature type="domain" description="EGF-like" evidence="8">
    <location>
        <begin position="31"/>
        <end position="67"/>
    </location>
</feature>
<dbReference type="Proteomes" id="UP000694865">
    <property type="component" value="Unplaced"/>
</dbReference>
<dbReference type="Gene3D" id="2.10.25.10">
    <property type="entry name" value="Laminin"/>
    <property type="match status" value="1"/>
</dbReference>
<comment type="caution">
    <text evidence="6">Lacks conserved residue(s) required for the propagation of feature annotation.</text>
</comment>
<evidence type="ECO:0000256" key="7">
    <source>
        <dbReference type="SAM" id="SignalP"/>
    </source>
</evidence>
<keyword evidence="6" id="KW-0245">EGF-like domain</keyword>
<evidence type="ECO:0000256" key="3">
    <source>
        <dbReference type="ARBA" id="ARBA00022837"/>
    </source>
</evidence>
<dbReference type="RefSeq" id="XP_002734871.1">
    <property type="nucleotide sequence ID" value="XM_002734825.1"/>
</dbReference>
<dbReference type="GeneID" id="100375868"/>
<dbReference type="InterPro" id="IPR030476">
    <property type="entry name" value="Pentaxin_CS"/>
</dbReference>
<accession>A0ABM0GQ52</accession>
<dbReference type="InterPro" id="IPR000742">
    <property type="entry name" value="EGF"/>
</dbReference>
<dbReference type="SUPFAM" id="SSF49899">
    <property type="entry name" value="Concanavalin A-like lectins/glucanases"/>
    <property type="match status" value="1"/>
</dbReference>
<evidence type="ECO:0000256" key="5">
    <source>
        <dbReference type="ARBA" id="ARBA00023180"/>
    </source>
</evidence>
<sequence>MAYCMNYIALLTLVYLVITAQLGRSTTDCEDEEPCSNSPCQNNGVCTEHGDIYRCDCEIGYGGHDCETDYLTQALVFNGKSSIKYPLPLPELNNEFTLCLWLKSNSASTDTPGEVIFSYSRTDGAPSNTESAGLILHVHNVYYIKFLGLPAGYPNLDYIPTDGKWHHVCLTWNSELNGRFILYVDGDEHILGNSGKLRVLGGGEVYLGYLPEGALHQAFPASSMFVGELTMVNMWDKTLTKSEIENMKCNREEGNLVAWSSFFGNGVESSNIQKKMTNVCDAD</sequence>
<evidence type="ECO:0000313" key="10">
    <source>
        <dbReference type="RefSeq" id="XP_002734871.1"/>
    </source>
</evidence>
<dbReference type="PROSITE" id="PS00289">
    <property type="entry name" value="PTX_1"/>
    <property type="match status" value="1"/>
</dbReference>
<keyword evidence="5" id="KW-0325">Glycoprotein</keyword>
<keyword evidence="7" id="KW-0732">Signal</keyword>
<dbReference type="PRINTS" id="PR00895">
    <property type="entry name" value="PENTAXIN"/>
</dbReference>